<name>A0ACC1RMY6_9HYPO</name>
<dbReference type="EMBL" id="JANRMS010002669">
    <property type="protein sequence ID" value="KAJ3521453.1"/>
    <property type="molecule type" value="Genomic_DNA"/>
</dbReference>
<evidence type="ECO:0000313" key="2">
    <source>
        <dbReference type="Proteomes" id="UP001148629"/>
    </source>
</evidence>
<comment type="caution">
    <text evidence="1">The sequence shown here is derived from an EMBL/GenBank/DDBJ whole genome shotgun (WGS) entry which is preliminary data.</text>
</comment>
<sequence>MRETSPALTFDDLHIKVRYKPTNRRYVTVNLGEKLLYFEHYVNKINDDKRPDGNPYAHTGTCTECNLPYLRSPFAMYYTALGGAGRQFNGVLQYGFYQPTTGPSHQLHYRLLLFNAQTQWNDAVVSVAARDDITIWDNEIRENRNAPESLSSFFLADTYETVSCSKHMGFETAESWRKEMCGGRFFAGSIRHHWCTQATTTFNFDRVRGQFYHFDTLATDQRVLLHHAVLAFRVALGWGVLTYENWAIKMKDLNHSFSFNGSNDYLSMGGFKILALDLVARLIVLVIRLKWRVGEEPPQRSDARYPNPWCLGPLVAGPLPKRLVQRLL</sequence>
<keyword evidence="2" id="KW-1185">Reference proteome</keyword>
<proteinExistence type="predicted"/>
<accession>A0ACC1RMY6</accession>
<evidence type="ECO:0000313" key="1">
    <source>
        <dbReference type="EMBL" id="KAJ3521453.1"/>
    </source>
</evidence>
<organism evidence="1 2">
    <name type="scientific">Fusarium decemcellulare</name>
    <dbReference type="NCBI Taxonomy" id="57161"/>
    <lineage>
        <taxon>Eukaryota</taxon>
        <taxon>Fungi</taxon>
        <taxon>Dikarya</taxon>
        <taxon>Ascomycota</taxon>
        <taxon>Pezizomycotina</taxon>
        <taxon>Sordariomycetes</taxon>
        <taxon>Hypocreomycetidae</taxon>
        <taxon>Hypocreales</taxon>
        <taxon>Nectriaceae</taxon>
        <taxon>Fusarium</taxon>
        <taxon>Fusarium decemcellulare species complex</taxon>
    </lineage>
</organism>
<gene>
    <name evidence="1" type="ORF">NM208_g13282</name>
</gene>
<reference evidence="1" key="1">
    <citation type="submission" date="2022-08" db="EMBL/GenBank/DDBJ databases">
        <title>Genome Sequence of Fusarium decemcellulare.</title>
        <authorList>
            <person name="Buettner E."/>
        </authorList>
    </citation>
    <scope>NUCLEOTIDE SEQUENCE</scope>
    <source>
        <strain evidence="1">Babe19</strain>
    </source>
</reference>
<dbReference type="Proteomes" id="UP001148629">
    <property type="component" value="Unassembled WGS sequence"/>
</dbReference>
<protein>
    <submittedName>
        <fullName evidence="1">Uncharacterized protein</fullName>
    </submittedName>
</protein>